<reference evidence="2 3" key="1">
    <citation type="journal article" date="2020" name="Front. Microbiol.">
        <title>Design of Bacterial Strain-Specific qPCR Assays Using NGS Data and Publicly Available Resources and Its Application to Track Biocontrol Strains.</title>
        <authorList>
            <person name="Hernandez I."/>
            <person name="Sant C."/>
            <person name="Martinez R."/>
            <person name="Fernandez C."/>
        </authorList>
    </citation>
    <scope>NUCLEOTIDE SEQUENCE [LARGE SCALE GENOMIC DNA]</scope>
    <source>
        <strain evidence="2 3">B24</strain>
    </source>
</reference>
<protein>
    <submittedName>
        <fullName evidence="2">Transposase</fullName>
    </submittedName>
</protein>
<dbReference type="AlphaFoldDB" id="A0A7D7WBL8"/>
<dbReference type="RefSeq" id="WP_182254483.1">
    <property type="nucleotide sequence ID" value="NZ_CP043732.1"/>
</dbReference>
<name>A0A7D7WBL8_9MICO</name>
<accession>A0A7D7WBL8</accession>
<proteinExistence type="predicted"/>
<evidence type="ECO:0000256" key="1">
    <source>
        <dbReference type="SAM" id="MobiDB-lite"/>
    </source>
</evidence>
<dbReference type="EMBL" id="CP043732">
    <property type="protein sequence ID" value="QMU96279.1"/>
    <property type="molecule type" value="Genomic_DNA"/>
</dbReference>
<feature type="compositionally biased region" description="Basic and acidic residues" evidence="1">
    <location>
        <begin position="237"/>
        <end position="260"/>
    </location>
</feature>
<sequence length="277" mass="29696">MSEAGELETIAAELYSGPPDAFIAARGERAKKTVDPELAAAVRALRKPSVAAWVVNLFAAERVARLGQALQLAAELREAQEDLDAATLSQLGRQRRALTNQLAAEAASLAAAQGARVTDATLEAVRQTISAAFFDPDAAAAVASGRLVRDLEPTTPVDLDAVVGGGPPTPPAAPAPVADEVAARRERRKAEQERRDAEKARERAERSVEKADRDARSARGRLDQLAARIAEVEKELTRLRQDREQAERDAEEADASRAEAADALDEAQDRLDALRTE</sequence>
<feature type="region of interest" description="Disordered" evidence="1">
    <location>
        <begin position="161"/>
        <end position="222"/>
    </location>
</feature>
<feature type="compositionally biased region" description="Basic and acidic residues" evidence="1">
    <location>
        <begin position="181"/>
        <end position="222"/>
    </location>
</feature>
<dbReference type="Proteomes" id="UP000515708">
    <property type="component" value="Chromosome"/>
</dbReference>
<feature type="compositionally biased region" description="Basic and acidic residues" evidence="1">
    <location>
        <begin position="267"/>
        <end position="277"/>
    </location>
</feature>
<evidence type="ECO:0000313" key="2">
    <source>
        <dbReference type="EMBL" id="QMU96279.1"/>
    </source>
</evidence>
<evidence type="ECO:0000313" key="3">
    <source>
        <dbReference type="Proteomes" id="UP000515708"/>
    </source>
</evidence>
<feature type="region of interest" description="Disordered" evidence="1">
    <location>
        <begin position="237"/>
        <end position="277"/>
    </location>
</feature>
<gene>
    <name evidence="2" type="ORF">FVO59_02940</name>
</gene>
<organism evidence="2 3">
    <name type="scientific">Microbacterium esteraromaticum</name>
    <dbReference type="NCBI Taxonomy" id="57043"/>
    <lineage>
        <taxon>Bacteria</taxon>
        <taxon>Bacillati</taxon>
        <taxon>Actinomycetota</taxon>
        <taxon>Actinomycetes</taxon>
        <taxon>Micrococcales</taxon>
        <taxon>Microbacteriaceae</taxon>
        <taxon>Microbacterium</taxon>
    </lineage>
</organism>